<protein>
    <recommendedName>
        <fullName evidence="4">Outer-membrane lipoprotein LolB</fullName>
    </recommendedName>
</protein>
<evidence type="ECO:0000256" key="2">
    <source>
        <dbReference type="ARBA" id="ARBA00009696"/>
    </source>
</evidence>
<dbReference type="EMBL" id="QUSW01000005">
    <property type="protein sequence ID" value="RQP23436.1"/>
    <property type="molecule type" value="Genomic_DNA"/>
</dbReference>
<comment type="subunit">
    <text evidence="3">Monomer.</text>
</comment>
<evidence type="ECO:0000256" key="1">
    <source>
        <dbReference type="ARBA" id="ARBA00004459"/>
    </source>
</evidence>
<feature type="signal peptide" evidence="13">
    <location>
        <begin position="1"/>
        <end position="23"/>
    </location>
</feature>
<dbReference type="SUPFAM" id="SSF89392">
    <property type="entry name" value="Prokaryotic lipoproteins and lipoprotein localization factors"/>
    <property type="match status" value="1"/>
</dbReference>
<evidence type="ECO:0000256" key="6">
    <source>
        <dbReference type="ARBA" id="ARBA00022729"/>
    </source>
</evidence>
<keyword evidence="10" id="KW-0143">Chaperone</keyword>
<accession>A0A3N7HQJ5</accession>
<keyword evidence="12 14" id="KW-0449">Lipoprotein</keyword>
<dbReference type="OrthoDB" id="5296388at2"/>
<keyword evidence="9" id="KW-0564">Palmitate</keyword>
<proteinExistence type="inferred from homology"/>
<comment type="similarity">
    <text evidence="2">Belongs to the LolB family.</text>
</comment>
<comment type="subcellular location">
    <subcellularLocation>
        <location evidence="1">Cell outer membrane</location>
        <topology evidence="1">Lipid-anchor</topology>
    </subcellularLocation>
</comment>
<keyword evidence="8" id="KW-0472">Membrane</keyword>
<keyword evidence="7" id="KW-0653">Protein transport</keyword>
<evidence type="ECO:0000256" key="4">
    <source>
        <dbReference type="ARBA" id="ARBA00016202"/>
    </source>
</evidence>
<dbReference type="InterPro" id="IPR029046">
    <property type="entry name" value="LolA/LolB/LppX"/>
</dbReference>
<evidence type="ECO:0000256" key="13">
    <source>
        <dbReference type="SAM" id="SignalP"/>
    </source>
</evidence>
<organism evidence="14 15">
    <name type="scientific">Piscinibacter terrae</name>
    <dbReference type="NCBI Taxonomy" id="2496871"/>
    <lineage>
        <taxon>Bacteria</taxon>
        <taxon>Pseudomonadati</taxon>
        <taxon>Pseudomonadota</taxon>
        <taxon>Betaproteobacteria</taxon>
        <taxon>Burkholderiales</taxon>
        <taxon>Sphaerotilaceae</taxon>
        <taxon>Piscinibacter</taxon>
    </lineage>
</organism>
<keyword evidence="6 13" id="KW-0732">Signal</keyword>
<dbReference type="Proteomes" id="UP000267464">
    <property type="component" value="Unassembled WGS sequence"/>
</dbReference>
<evidence type="ECO:0000256" key="9">
    <source>
        <dbReference type="ARBA" id="ARBA00023139"/>
    </source>
</evidence>
<comment type="caution">
    <text evidence="14">The sequence shown here is derived from an EMBL/GenBank/DDBJ whole genome shotgun (WGS) entry which is preliminary data.</text>
</comment>
<dbReference type="AlphaFoldDB" id="A0A3N7HQJ5"/>
<keyword evidence="15" id="KW-1185">Reference proteome</keyword>
<reference evidence="14 15" key="2">
    <citation type="submission" date="2018-12" db="EMBL/GenBank/DDBJ databases">
        <title>Rhizobacter gummiphilus sp. nov., a rubber-degrading bacterium isolated from the soil of a botanical garden in Japan.</title>
        <authorList>
            <person name="Shunsuke S.S."/>
        </authorList>
    </citation>
    <scope>NUCLEOTIDE SEQUENCE [LARGE SCALE GENOMIC DNA]</scope>
    <source>
        <strain evidence="14 15">S-16</strain>
    </source>
</reference>
<keyword evidence="11" id="KW-0998">Cell outer membrane</keyword>
<name>A0A3N7HQJ5_9BURK</name>
<evidence type="ECO:0000256" key="8">
    <source>
        <dbReference type="ARBA" id="ARBA00023136"/>
    </source>
</evidence>
<reference evidence="14 15" key="1">
    <citation type="submission" date="2018-08" db="EMBL/GenBank/DDBJ databases">
        <authorList>
            <person name="Khan S.A."/>
            <person name="Jeon C.O."/>
            <person name="Chun B.H."/>
            <person name="Jeong S.E."/>
        </authorList>
    </citation>
    <scope>NUCLEOTIDE SEQUENCE [LARGE SCALE GENOMIC DNA]</scope>
    <source>
        <strain evidence="14 15">S-16</strain>
    </source>
</reference>
<evidence type="ECO:0000256" key="7">
    <source>
        <dbReference type="ARBA" id="ARBA00022927"/>
    </source>
</evidence>
<evidence type="ECO:0000256" key="12">
    <source>
        <dbReference type="ARBA" id="ARBA00023288"/>
    </source>
</evidence>
<dbReference type="PROSITE" id="PS51257">
    <property type="entry name" value="PROKAR_LIPOPROTEIN"/>
    <property type="match status" value="1"/>
</dbReference>
<evidence type="ECO:0000313" key="14">
    <source>
        <dbReference type="EMBL" id="RQP23436.1"/>
    </source>
</evidence>
<evidence type="ECO:0000256" key="3">
    <source>
        <dbReference type="ARBA" id="ARBA00011245"/>
    </source>
</evidence>
<keyword evidence="5" id="KW-0813">Transport</keyword>
<evidence type="ECO:0000256" key="11">
    <source>
        <dbReference type="ARBA" id="ARBA00023237"/>
    </source>
</evidence>
<evidence type="ECO:0000256" key="5">
    <source>
        <dbReference type="ARBA" id="ARBA00022448"/>
    </source>
</evidence>
<dbReference type="GO" id="GO:0015031">
    <property type="term" value="P:protein transport"/>
    <property type="evidence" value="ECO:0007669"/>
    <property type="project" value="UniProtKB-KW"/>
</dbReference>
<dbReference type="GO" id="GO:0009279">
    <property type="term" value="C:cell outer membrane"/>
    <property type="evidence" value="ECO:0007669"/>
    <property type="project" value="UniProtKB-SubCell"/>
</dbReference>
<evidence type="ECO:0000313" key="15">
    <source>
        <dbReference type="Proteomes" id="UP000267464"/>
    </source>
</evidence>
<dbReference type="InterPro" id="IPR004565">
    <property type="entry name" value="OM_lipoprot_LolB"/>
</dbReference>
<dbReference type="Pfam" id="PF03550">
    <property type="entry name" value="LolB"/>
    <property type="match status" value="1"/>
</dbReference>
<feature type="chain" id="PRO_5018099312" description="Outer-membrane lipoprotein LolB" evidence="13">
    <location>
        <begin position="24"/>
        <end position="178"/>
    </location>
</feature>
<evidence type="ECO:0000256" key="10">
    <source>
        <dbReference type="ARBA" id="ARBA00023186"/>
    </source>
</evidence>
<sequence>MRRAWLAALVAAIVLAGCATQQATGPRQYSTPDSLAGRMTVKVDATPTSQARNVTAVFDLQGTPEQGKLDLSTPLGTVLAQARWAPGKVALVTSQGETAFATLDELTREVLGESLPVAALFDWLRGRPWPGAPSTSDGDKAFKQLGWTVSLAQFGDGLIAASRAEAPAVSVRAKLDAQ</sequence>
<gene>
    <name evidence="14" type="ORF">DZC73_19695</name>
</gene>
<dbReference type="Gene3D" id="2.50.20.10">
    <property type="entry name" value="Lipoprotein localisation LolA/LolB/LppX"/>
    <property type="match status" value="1"/>
</dbReference>